<sequence length="238" mass="25082">MKMRWLVGCLAAALMVTSCSAGAGPEGSASTDASPSAAHSATPSAAELFNGALADVGAATSVRITVSGMRGGNQVAMEVAGVRDGSNQVLLIAQGEGKGVAEVITVDGKEYVKGDLAFWTATQGLPRAKARQFVGKYALVKGTAYSRQWNPDVFLKLLSNIGEVGESHSFPVTEIIENGAPMYQVTMDAGNAQWYDREAPRHLRRTVVTKGSDRSDMTYSDWNSVPRVTAPSADQIVA</sequence>
<dbReference type="EMBL" id="CP154795">
    <property type="protein sequence ID" value="XAN08826.1"/>
    <property type="molecule type" value="Genomic_DNA"/>
</dbReference>
<dbReference type="RefSeq" id="WP_425310255.1">
    <property type="nucleotide sequence ID" value="NZ_CP154795.1"/>
</dbReference>
<evidence type="ECO:0008006" key="4">
    <source>
        <dbReference type="Google" id="ProtNLM"/>
    </source>
</evidence>
<evidence type="ECO:0000313" key="2">
    <source>
        <dbReference type="EMBL" id="XAN08826.1"/>
    </source>
</evidence>
<dbReference type="PROSITE" id="PS51257">
    <property type="entry name" value="PROKAR_LIPOPROTEIN"/>
    <property type="match status" value="1"/>
</dbReference>
<organism evidence="2 3">
    <name type="scientific">Ammonicoccus fulvus</name>
    <dbReference type="NCBI Taxonomy" id="3138240"/>
    <lineage>
        <taxon>Bacteria</taxon>
        <taxon>Bacillati</taxon>
        <taxon>Actinomycetota</taxon>
        <taxon>Actinomycetes</taxon>
        <taxon>Propionibacteriales</taxon>
        <taxon>Propionibacteriaceae</taxon>
        <taxon>Ammonicoccus</taxon>
    </lineage>
</organism>
<keyword evidence="1" id="KW-0732">Signal</keyword>
<evidence type="ECO:0000256" key="1">
    <source>
        <dbReference type="SAM" id="SignalP"/>
    </source>
</evidence>
<name>A0ABZ3FW76_9ACTN</name>
<feature type="signal peptide" evidence="1">
    <location>
        <begin position="1"/>
        <end position="23"/>
    </location>
</feature>
<protein>
    <recommendedName>
        <fullName evidence="4">Lipoprotein</fullName>
    </recommendedName>
</protein>
<dbReference type="Proteomes" id="UP001442841">
    <property type="component" value="Chromosome"/>
</dbReference>
<evidence type="ECO:0000313" key="3">
    <source>
        <dbReference type="Proteomes" id="UP001442841"/>
    </source>
</evidence>
<feature type="chain" id="PRO_5045624752" description="Lipoprotein" evidence="1">
    <location>
        <begin position="24"/>
        <end position="238"/>
    </location>
</feature>
<proteinExistence type="predicted"/>
<reference evidence="2 3" key="1">
    <citation type="submission" date="2024-04" db="EMBL/GenBank/DDBJ databases">
        <title>Isolation of an actinomycete strain from pig manure.</title>
        <authorList>
            <person name="Gong T."/>
            <person name="Yu Z."/>
            <person name="An M."/>
            <person name="Wei C."/>
            <person name="Yang W."/>
            <person name="Liu L."/>
        </authorList>
    </citation>
    <scope>NUCLEOTIDE SEQUENCE [LARGE SCALE GENOMIC DNA]</scope>
    <source>
        <strain evidence="2 3">ZF39</strain>
    </source>
</reference>
<gene>
    <name evidence="2" type="ORF">AADG42_16430</name>
</gene>
<accession>A0ABZ3FW76</accession>
<keyword evidence="3" id="KW-1185">Reference proteome</keyword>